<dbReference type="Gene3D" id="1.10.8.730">
    <property type="match status" value="1"/>
</dbReference>
<sequence length="814" mass="93199">MGFRKKDARKSDNRSKAKVIMGKPASQLSKEEKKILSARMAEIRSANGGKSTVQNTLPFLCMYKDGVCQVSENFFSLTVQFFDANYSISEFDEQNNIFSKYCDVINLFDNTIKFQLTFENQNRSKEKLVKTVQIPEQEDDFNTLRKEYSEMLTDKLMKGSNGQSARKFLTFGIESTSYKAARAKLMSIKNDVIKGFKAFGVEAELLDGRQRLEALYYALNPYRNSPFIFDWDSMLHAGMDTKDFICPSSLKFNKADFEIGNAYGAVWGMNILAGELPDEILKDFLEMQNLFCVNIHVDPLDQIDALKFVKKKLTNVEQMKIDEQKKASQSGYDPDILPPAIKMYIEDIEKLLGDLNSKNERLFHISISLRAYAKSKKELKLLSEMLKRTCQKNNCIMFPYDYRQEQTLVSTLPLGYNEIPVRREMHTSGIAIFVPFTTKELFQDGQATYYGINTLSGNMIRANRSRLKNPNGLILGTPGAGKSFSVKREILDCFLTTVDDIIICDPEGEYFPLVSALHGQLIRIASNSEQHINPMDITIDDYMFSNPMEVIANKSDFLISLCEIIVGGRYGLSAEERSVIDKCVQRIYKHFIENEPTPEKMPLLSDLQQELHNEGEVALRVANSLEMFVNGSQNLFNHRTNIDMTNRIICFDIKELGNQLKKVGMLIVQDTVWNRVSANREKKKITRYYIDEFHLLLKEEQTAKYSAEIWKRFRKWGGVPTGITQNVKDLLSSQEVENIFDNSDFVYMLNQAAGDRDILAEKLHISKEQMKYVTNSGPGEGLIRYDKVLLPFTDRFPTDTEMYKLMTTKPTESA</sequence>
<evidence type="ECO:0000259" key="1">
    <source>
        <dbReference type="Pfam" id="PF19044"/>
    </source>
</evidence>
<dbReference type="InterPro" id="IPR027417">
    <property type="entry name" value="P-loop_NTPase"/>
</dbReference>
<dbReference type="PANTHER" id="PTHR30121">
    <property type="entry name" value="UNCHARACTERIZED PROTEIN YJGR-RELATED"/>
    <property type="match status" value="1"/>
</dbReference>
<name>A0A1I1FT65_RUMAL</name>
<dbReference type="NCBIfam" id="NF045971">
    <property type="entry name" value="conju_CD1110"/>
    <property type="match status" value="1"/>
</dbReference>
<dbReference type="Pfam" id="PF19044">
    <property type="entry name" value="P-loop_TraG"/>
    <property type="match status" value="1"/>
</dbReference>
<dbReference type="Proteomes" id="UP000182192">
    <property type="component" value="Unassembled WGS sequence"/>
</dbReference>
<evidence type="ECO:0000313" key="3">
    <source>
        <dbReference type="Proteomes" id="UP000182192"/>
    </source>
</evidence>
<dbReference type="RefSeq" id="WP_074960476.1">
    <property type="nucleotide sequence ID" value="NZ_FOKQ01000006.1"/>
</dbReference>
<protein>
    <submittedName>
        <fullName evidence="2">Type IV secretory pathway, VirB4 component</fullName>
    </submittedName>
</protein>
<gene>
    <name evidence="2" type="ORF">SAMN02910406_01010</name>
</gene>
<dbReference type="InterPro" id="IPR051162">
    <property type="entry name" value="T4SS_component"/>
</dbReference>
<dbReference type="Gene3D" id="3.40.50.300">
    <property type="entry name" value="P-loop containing nucleotide triphosphate hydrolases"/>
    <property type="match status" value="1"/>
</dbReference>
<dbReference type="InterPro" id="IPR043964">
    <property type="entry name" value="P-loop_TraG"/>
</dbReference>
<accession>A0A1I1FT65</accession>
<dbReference type="PANTHER" id="PTHR30121:SF6">
    <property type="entry name" value="SLR6007 PROTEIN"/>
    <property type="match status" value="1"/>
</dbReference>
<proteinExistence type="predicted"/>
<evidence type="ECO:0000313" key="2">
    <source>
        <dbReference type="EMBL" id="SFC02514.1"/>
    </source>
</evidence>
<dbReference type="EMBL" id="FOKQ01000006">
    <property type="protein sequence ID" value="SFC02514.1"/>
    <property type="molecule type" value="Genomic_DNA"/>
</dbReference>
<reference evidence="2 3" key="1">
    <citation type="submission" date="2016-10" db="EMBL/GenBank/DDBJ databases">
        <authorList>
            <person name="de Groot N.N."/>
        </authorList>
    </citation>
    <scope>NUCLEOTIDE SEQUENCE [LARGE SCALE GENOMIC DNA]</scope>
    <source>
        <strain evidence="2 3">AR67</strain>
    </source>
</reference>
<feature type="domain" description="TraG P-loop" evidence="1">
    <location>
        <begin position="464"/>
        <end position="752"/>
    </location>
</feature>
<dbReference type="SUPFAM" id="SSF52540">
    <property type="entry name" value="P-loop containing nucleoside triphosphate hydrolases"/>
    <property type="match status" value="1"/>
</dbReference>
<dbReference type="AlphaFoldDB" id="A0A1I1FT65"/>
<organism evidence="2 3">
    <name type="scientific">Ruminococcus albus</name>
    <dbReference type="NCBI Taxonomy" id="1264"/>
    <lineage>
        <taxon>Bacteria</taxon>
        <taxon>Bacillati</taxon>
        <taxon>Bacillota</taxon>
        <taxon>Clostridia</taxon>
        <taxon>Eubacteriales</taxon>
        <taxon>Oscillospiraceae</taxon>
        <taxon>Ruminococcus</taxon>
    </lineage>
</organism>